<dbReference type="PANTHER" id="PTHR37825">
    <property type="entry name" value="TRNA(MET) CYTIDINE ACETATE LIGASE"/>
    <property type="match status" value="1"/>
</dbReference>
<dbReference type="HAMAP" id="MF_01539">
    <property type="entry name" value="TmcAL"/>
    <property type="match status" value="1"/>
</dbReference>
<organism evidence="3 4">
    <name type="scientific">Clostridium tetanomorphum</name>
    <dbReference type="NCBI Taxonomy" id="1553"/>
    <lineage>
        <taxon>Bacteria</taxon>
        <taxon>Bacillati</taxon>
        <taxon>Bacillota</taxon>
        <taxon>Clostridia</taxon>
        <taxon>Eubacteriales</taxon>
        <taxon>Clostridiaceae</taxon>
        <taxon>Clostridium</taxon>
    </lineage>
</organism>
<feature type="binding site" evidence="2">
    <location>
        <position position="194"/>
    </location>
    <ligand>
        <name>ATP</name>
        <dbReference type="ChEBI" id="CHEBI:30616"/>
    </ligand>
</feature>
<keyword evidence="1 2" id="KW-0819">tRNA processing</keyword>
<comment type="caution">
    <text evidence="2">Lacks conserved residue(s) required for the propagation of feature annotation.</text>
</comment>
<evidence type="ECO:0000256" key="2">
    <source>
        <dbReference type="HAMAP-Rule" id="MF_01539"/>
    </source>
</evidence>
<dbReference type="SUPFAM" id="SSF52374">
    <property type="entry name" value="Nucleotidylyl transferase"/>
    <property type="match status" value="1"/>
</dbReference>
<dbReference type="NCBIfam" id="NF010191">
    <property type="entry name" value="PRK13670.1"/>
    <property type="match status" value="1"/>
</dbReference>
<dbReference type="InterPro" id="IPR014729">
    <property type="entry name" value="Rossmann-like_a/b/a_fold"/>
</dbReference>
<evidence type="ECO:0000313" key="4">
    <source>
        <dbReference type="Proteomes" id="UP000563151"/>
    </source>
</evidence>
<keyword evidence="2" id="KW-0694">RNA-binding</keyword>
<keyword evidence="2" id="KW-0436">Ligase</keyword>
<comment type="similarity">
    <text evidence="2">Belongs to the TmcAL family.</text>
</comment>
<dbReference type="PANTHER" id="PTHR37825:SF1">
    <property type="entry name" value="TRNA(MET) CYTIDINE ACETATE LIGASE"/>
    <property type="match status" value="1"/>
</dbReference>
<protein>
    <recommendedName>
        <fullName evidence="2">tRNA(Met) cytidine acetate ligase</fullName>
        <ecNumber evidence="2">6.3.4.-</ecNumber>
    </recommendedName>
</protein>
<name>A0A923ED10_CLOTT</name>
<dbReference type="GO" id="GO:0000049">
    <property type="term" value="F:tRNA binding"/>
    <property type="evidence" value="ECO:0007669"/>
    <property type="project" value="UniProtKB-KW"/>
</dbReference>
<proteinExistence type="inferred from homology"/>
<dbReference type="AlphaFoldDB" id="A0A923ED10"/>
<evidence type="ECO:0000313" key="3">
    <source>
        <dbReference type="EMBL" id="MBC2398879.1"/>
    </source>
</evidence>
<dbReference type="GO" id="GO:0016879">
    <property type="term" value="F:ligase activity, forming carbon-nitrogen bonds"/>
    <property type="evidence" value="ECO:0007669"/>
    <property type="project" value="UniProtKB-UniRule"/>
</dbReference>
<dbReference type="Gene3D" id="3.40.50.620">
    <property type="entry name" value="HUPs"/>
    <property type="match status" value="1"/>
</dbReference>
<feature type="binding site" evidence="2">
    <location>
        <position position="102"/>
    </location>
    <ligand>
        <name>ATP</name>
        <dbReference type="ChEBI" id="CHEBI:30616"/>
    </ligand>
</feature>
<comment type="catalytic activity">
    <reaction evidence="2">
        <text>cytidine(34) in elongator tRNA(Met) + acetate + ATP = N(4)-acetylcytidine(34) in elongator tRNA(Met) + AMP + diphosphate</text>
        <dbReference type="Rhea" id="RHEA:58144"/>
        <dbReference type="Rhea" id="RHEA-COMP:10693"/>
        <dbReference type="Rhea" id="RHEA-COMP:10694"/>
        <dbReference type="ChEBI" id="CHEBI:30089"/>
        <dbReference type="ChEBI" id="CHEBI:30616"/>
        <dbReference type="ChEBI" id="CHEBI:33019"/>
        <dbReference type="ChEBI" id="CHEBI:74900"/>
        <dbReference type="ChEBI" id="CHEBI:82748"/>
        <dbReference type="ChEBI" id="CHEBI:456215"/>
    </reaction>
</comment>
<dbReference type="InterPro" id="IPR008513">
    <property type="entry name" value="tRNA(Met)_cyd_acetate_ligase"/>
</dbReference>
<keyword evidence="2" id="KW-0820">tRNA-binding</keyword>
<dbReference type="GO" id="GO:0006400">
    <property type="term" value="P:tRNA modification"/>
    <property type="evidence" value="ECO:0007669"/>
    <property type="project" value="UniProtKB-UniRule"/>
</dbReference>
<keyword evidence="2" id="KW-0067">ATP-binding</keyword>
<dbReference type="GO" id="GO:0005737">
    <property type="term" value="C:cytoplasm"/>
    <property type="evidence" value="ECO:0007669"/>
    <property type="project" value="UniProtKB-SubCell"/>
</dbReference>
<dbReference type="GO" id="GO:0005524">
    <property type="term" value="F:ATP binding"/>
    <property type="evidence" value="ECO:0007669"/>
    <property type="project" value="UniProtKB-KW"/>
</dbReference>
<keyword evidence="2" id="KW-0547">Nucleotide-binding</keyword>
<dbReference type="EC" id="6.3.4.-" evidence="2"/>
<comment type="subcellular location">
    <subcellularLocation>
        <location evidence="2">Cytoplasm</location>
    </subcellularLocation>
</comment>
<dbReference type="RefSeq" id="WP_035148528.1">
    <property type="nucleotide sequence ID" value="NZ_JAAZWO010000019.1"/>
</dbReference>
<evidence type="ECO:0000256" key="1">
    <source>
        <dbReference type="ARBA" id="ARBA00022694"/>
    </source>
</evidence>
<comment type="caution">
    <text evidence="3">The sequence shown here is derived from an EMBL/GenBank/DDBJ whole genome shotgun (WGS) entry which is preliminary data.</text>
</comment>
<dbReference type="Proteomes" id="UP000563151">
    <property type="component" value="Unassembled WGS sequence"/>
</dbReference>
<keyword evidence="2" id="KW-0963">Cytoplasm</keyword>
<feature type="binding site" evidence="2">
    <location>
        <begin position="7"/>
        <end position="20"/>
    </location>
    <ligand>
        <name>ATP</name>
        <dbReference type="ChEBI" id="CHEBI:30616"/>
    </ligand>
</feature>
<keyword evidence="4" id="KW-1185">Reference proteome</keyword>
<gene>
    <name evidence="2" type="primary">tmcAL</name>
    <name evidence="3" type="ORF">HGG79_14015</name>
</gene>
<feature type="binding site" evidence="2">
    <location>
        <position position="169"/>
    </location>
    <ligand>
        <name>ATP</name>
        <dbReference type="ChEBI" id="CHEBI:30616"/>
    </ligand>
</feature>
<dbReference type="Pfam" id="PF05636">
    <property type="entry name" value="HIGH_NTase1"/>
    <property type="match status" value="1"/>
</dbReference>
<accession>A0A923ED10</accession>
<reference evidence="3 4" key="1">
    <citation type="submission" date="2020-04" db="EMBL/GenBank/DDBJ databases">
        <title>Genomic insights into acetone-butanol-ethanol (ABE) fermentation by sequencing solventogenic clostridia strains.</title>
        <authorList>
            <person name="Brown S."/>
        </authorList>
    </citation>
    <scope>NUCLEOTIDE SEQUENCE [LARGE SCALE GENOMIC DNA]</scope>
    <source>
        <strain evidence="3 4">DJ011</strain>
    </source>
</reference>
<sequence length="404" mass="46338">MNISGVIVEYNPFHNGHLYHINKTKEFTNCDGIVAVMSGNFVQRGVPSIIDKWNRTKMALLNGVDLVLELPVLYSLSSAEFFALGAVSLLNNIGVVSNLCFGSEVGDINNILEIAKVLYEESNEYKTLLKSHLNNGLSFPTARTEALREYLVYNEKTCFHFNNFLTSSNNILAIEYCKNLLKINSKIIPLTVKREGNAYNSRELNEFYSSATSIRHYIKNNNNLNLLEKYLPNNVLNIIDTLSKDKYTFVFEDSLLDFIKYKYFLDKNSLENIPDISEGLHNRIYSALDKAISLEDLILEIKTKRYTYTRINRILCQYFLGFELLDTKNLRQNSCPYARVLGFNKIGMKILKEMKKHSNIPVYTKIPKQIDPVLDLDIKATKCYSLLNKSIDPLADYKLKPIIL</sequence>
<dbReference type="EMBL" id="JAAZWO010000019">
    <property type="protein sequence ID" value="MBC2398879.1"/>
    <property type="molecule type" value="Genomic_DNA"/>
</dbReference>
<comment type="function">
    <text evidence="2">Catalyzes the formation of N(4)-acetylcytidine (ac(4)C) at the wobble position of elongator tRNA(Met), using acetate and ATP as substrates. First activates an acetate ion to form acetyladenylate (Ac-AMP) and then transfers the acetyl group to tRNA to form ac(4)C34.</text>
</comment>